<feature type="compositionally biased region" description="Gly residues" evidence="1">
    <location>
        <begin position="376"/>
        <end position="396"/>
    </location>
</feature>
<dbReference type="Gene3D" id="3.60.20.10">
    <property type="entry name" value="Glutamine Phosphoribosylpyrophosphate, subunit 1, domain 1"/>
    <property type="match status" value="1"/>
</dbReference>
<feature type="compositionally biased region" description="Basic and acidic residues" evidence="1">
    <location>
        <begin position="335"/>
        <end position="347"/>
    </location>
</feature>
<name>A0A835XRE9_9CHLO</name>
<feature type="region of interest" description="Disordered" evidence="1">
    <location>
        <begin position="318"/>
        <end position="480"/>
    </location>
</feature>
<feature type="compositionally biased region" description="Low complexity" evidence="1">
    <location>
        <begin position="423"/>
        <end position="435"/>
    </location>
</feature>
<organism evidence="3 4">
    <name type="scientific">Edaphochlamys debaryana</name>
    <dbReference type="NCBI Taxonomy" id="47281"/>
    <lineage>
        <taxon>Eukaryota</taxon>
        <taxon>Viridiplantae</taxon>
        <taxon>Chlorophyta</taxon>
        <taxon>core chlorophytes</taxon>
        <taxon>Chlorophyceae</taxon>
        <taxon>CS clade</taxon>
        <taxon>Chlamydomonadales</taxon>
        <taxon>Chlamydomonadales incertae sedis</taxon>
        <taxon>Edaphochlamys</taxon>
    </lineage>
</organism>
<proteinExistence type="predicted"/>
<keyword evidence="4" id="KW-1185">Reference proteome</keyword>
<feature type="compositionally biased region" description="Low complexity" evidence="1">
    <location>
        <begin position="242"/>
        <end position="252"/>
    </location>
</feature>
<evidence type="ECO:0000256" key="1">
    <source>
        <dbReference type="SAM" id="MobiDB-lite"/>
    </source>
</evidence>
<protein>
    <recommendedName>
        <fullName evidence="2">Glutamine amidotransferase type-2 domain-containing protein</fullName>
    </recommendedName>
</protein>
<feature type="region of interest" description="Disordered" evidence="1">
    <location>
        <begin position="220"/>
        <end position="252"/>
    </location>
</feature>
<dbReference type="Proteomes" id="UP000612055">
    <property type="component" value="Unassembled WGS sequence"/>
</dbReference>
<feature type="compositionally biased region" description="Gly residues" evidence="1">
    <location>
        <begin position="318"/>
        <end position="334"/>
    </location>
</feature>
<dbReference type="SUPFAM" id="SSF56235">
    <property type="entry name" value="N-terminal nucleophile aminohydrolases (Ntn hydrolases)"/>
    <property type="match status" value="1"/>
</dbReference>
<comment type="caution">
    <text evidence="3">The sequence shown here is derived from an EMBL/GenBank/DDBJ whole genome shotgun (WGS) entry which is preliminary data.</text>
</comment>
<dbReference type="PANTHER" id="PTHR45952:SF4">
    <property type="entry name" value="ALUMINUM INDUCED PROTEIN WITH YGL AND LRDR MOTIFS"/>
    <property type="match status" value="1"/>
</dbReference>
<dbReference type="InterPro" id="IPR044828">
    <property type="entry name" value="TSJT1-like"/>
</dbReference>
<evidence type="ECO:0000313" key="3">
    <source>
        <dbReference type="EMBL" id="KAG2485600.1"/>
    </source>
</evidence>
<dbReference type="OrthoDB" id="2019121at2759"/>
<feature type="compositionally biased region" description="Gly residues" evidence="1">
    <location>
        <begin position="436"/>
        <end position="447"/>
    </location>
</feature>
<dbReference type="InterPro" id="IPR017932">
    <property type="entry name" value="GATase_2_dom"/>
</dbReference>
<dbReference type="InterPro" id="IPR029055">
    <property type="entry name" value="Ntn_hydrolases_N"/>
</dbReference>
<dbReference type="AlphaFoldDB" id="A0A835XRE9"/>
<gene>
    <name evidence="3" type="ORF">HYH03_015663</name>
</gene>
<feature type="compositionally biased region" description="Low complexity" evidence="1">
    <location>
        <begin position="397"/>
        <end position="414"/>
    </location>
</feature>
<dbReference type="EMBL" id="JAEHOE010000126">
    <property type="protein sequence ID" value="KAG2485600.1"/>
    <property type="molecule type" value="Genomic_DNA"/>
</dbReference>
<dbReference type="PANTHER" id="PTHR45952">
    <property type="entry name" value="ALUMINUM INDUCED PROTEIN WITH YGL AND LRDR MOTIFS"/>
    <property type="match status" value="1"/>
</dbReference>
<sequence>MSATFLCVVQPKVIEFGVSDQKAHRAVKDEELRAELQALSTAASAGAASEGDLLVQPGGGCRVLSRDERTSVAVVGSAVCVFQGQLSNASSLATTYGPVPEDEPSPVVASLSAAELVCHMYAKAGVEMLGSLRGAFTFVLYESKTSRVLAARDGSGVCPLFQARTAKESLVLAPSAELLEGCHDVVEFLPGDYKYGWSATPRRYQHADLAKLSRRSLDLPSGHGHAAGAHGHHAHAHGGGSRRQSGTGSSRASFDGAAAAAASAAVAAAVAAAPGGAVPIPIPGSGHPHPHRTYVVSADDPNIKKANKAAAALAAGGGSLGAGTGSDSGSNGGGGDRRRGDRRRSMDHGGSWRLGSSVGNGGLHAGATPGNRGDGHQAGGGGRGGGGGAGRGGRGSGRPSQDGRTPSKGAQGQQAQGGKGKAAEATAASPASPAGNGNGNGAAGGHGLRVDAPEWKPSWVASSRAGGVPAAAPVAVTASP</sequence>
<dbReference type="Pfam" id="PF13537">
    <property type="entry name" value="GATase_7"/>
    <property type="match status" value="1"/>
</dbReference>
<dbReference type="CDD" id="cd00352">
    <property type="entry name" value="Gn_AT_II"/>
    <property type="match status" value="1"/>
</dbReference>
<evidence type="ECO:0000259" key="2">
    <source>
        <dbReference type="Pfam" id="PF13537"/>
    </source>
</evidence>
<accession>A0A835XRE9</accession>
<evidence type="ECO:0000313" key="4">
    <source>
        <dbReference type="Proteomes" id="UP000612055"/>
    </source>
</evidence>
<feature type="domain" description="Glutamine amidotransferase type-2" evidence="2">
    <location>
        <begin position="76"/>
        <end position="176"/>
    </location>
</feature>
<feature type="compositionally biased region" description="Low complexity" evidence="1">
    <location>
        <begin position="460"/>
        <end position="480"/>
    </location>
</feature>
<reference evidence="3" key="1">
    <citation type="journal article" date="2020" name="bioRxiv">
        <title>Comparative genomics of Chlamydomonas.</title>
        <authorList>
            <person name="Craig R.J."/>
            <person name="Hasan A.R."/>
            <person name="Ness R.W."/>
            <person name="Keightley P.D."/>
        </authorList>
    </citation>
    <scope>NUCLEOTIDE SEQUENCE</scope>
    <source>
        <strain evidence="3">CCAP 11/70</strain>
    </source>
</reference>